<dbReference type="GO" id="GO:0009507">
    <property type="term" value="C:chloroplast"/>
    <property type="evidence" value="ECO:0007669"/>
    <property type="project" value="TreeGrafter"/>
</dbReference>
<keyword evidence="2 6" id="KW-0479">Metal-binding</keyword>
<evidence type="ECO:0000256" key="4">
    <source>
        <dbReference type="ARBA" id="ARBA00023002"/>
    </source>
</evidence>
<evidence type="ECO:0000313" key="8">
    <source>
        <dbReference type="EMBL" id="EXB93378.1"/>
    </source>
</evidence>
<dbReference type="STRING" id="981085.W9RTL9"/>
<gene>
    <name evidence="8" type="ORF">L484_010705</name>
</gene>
<evidence type="ECO:0000256" key="1">
    <source>
        <dbReference type="ARBA" id="ARBA00006787"/>
    </source>
</evidence>
<dbReference type="AlphaFoldDB" id="W9RTL9"/>
<evidence type="ECO:0000313" key="9">
    <source>
        <dbReference type="Proteomes" id="UP000030645"/>
    </source>
</evidence>
<evidence type="ECO:0000256" key="6">
    <source>
        <dbReference type="PIRSR" id="PIRSR604294-1"/>
    </source>
</evidence>
<evidence type="ECO:0000256" key="7">
    <source>
        <dbReference type="SAM" id="MobiDB-lite"/>
    </source>
</evidence>
<dbReference type="InterPro" id="IPR004294">
    <property type="entry name" value="Carotenoid_Oase"/>
</dbReference>
<protein>
    <submittedName>
        <fullName evidence="8">Uncharacterized protein</fullName>
    </submittedName>
</protein>
<dbReference type="GO" id="GO:0010436">
    <property type="term" value="F:carotenoid dioxygenase activity"/>
    <property type="evidence" value="ECO:0007669"/>
    <property type="project" value="TreeGrafter"/>
</dbReference>
<evidence type="ECO:0000256" key="2">
    <source>
        <dbReference type="ARBA" id="ARBA00022723"/>
    </source>
</evidence>
<comment type="cofactor">
    <cofactor evidence="6">
        <name>Fe(2+)</name>
        <dbReference type="ChEBI" id="CHEBI:29033"/>
    </cofactor>
    <text evidence="6">Binds 1 Fe(2+) ion per subunit.</text>
</comment>
<feature type="binding site" evidence="6">
    <location>
        <position position="117"/>
    </location>
    <ligand>
        <name>Fe cation</name>
        <dbReference type="ChEBI" id="CHEBI:24875"/>
        <note>catalytic</note>
    </ligand>
</feature>
<keyword evidence="3" id="KW-0223">Dioxygenase</keyword>
<organism evidence="8 9">
    <name type="scientific">Morus notabilis</name>
    <dbReference type="NCBI Taxonomy" id="981085"/>
    <lineage>
        <taxon>Eukaryota</taxon>
        <taxon>Viridiplantae</taxon>
        <taxon>Streptophyta</taxon>
        <taxon>Embryophyta</taxon>
        <taxon>Tracheophyta</taxon>
        <taxon>Spermatophyta</taxon>
        <taxon>Magnoliopsida</taxon>
        <taxon>eudicotyledons</taxon>
        <taxon>Gunneridae</taxon>
        <taxon>Pentapetalae</taxon>
        <taxon>rosids</taxon>
        <taxon>fabids</taxon>
        <taxon>Rosales</taxon>
        <taxon>Moraceae</taxon>
        <taxon>Moreae</taxon>
        <taxon>Morus</taxon>
    </lineage>
</organism>
<dbReference type="GO" id="GO:0046872">
    <property type="term" value="F:metal ion binding"/>
    <property type="evidence" value="ECO:0007669"/>
    <property type="project" value="UniProtKB-KW"/>
</dbReference>
<evidence type="ECO:0000256" key="3">
    <source>
        <dbReference type="ARBA" id="ARBA00022964"/>
    </source>
</evidence>
<dbReference type="EMBL" id="KE345067">
    <property type="protein sequence ID" value="EXB93378.1"/>
    <property type="molecule type" value="Genomic_DNA"/>
</dbReference>
<accession>W9RTL9</accession>
<feature type="compositionally biased region" description="Polar residues" evidence="7">
    <location>
        <begin position="49"/>
        <end position="61"/>
    </location>
</feature>
<keyword evidence="4" id="KW-0560">Oxidoreductase</keyword>
<comment type="similarity">
    <text evidence="1">Belongs to the carotenoid oxygenase family.</text>
</comment>
<dbReference type="GO" id="GO:0016121">
    <property type="term" value="P:carotene catabolic process"/>
    <property type="evidence" value="ECO:0007669"/>
    <property type="project" value="TreeGrafter"/>
</dbReference>
<feature type="region of interest" description="Disordered" evidence="7">
    <location>
        <begin position="49"/>
        <end position="74"/>
    </location>
</feature>
<keyword evidence="5 6" id="KW-0408">Iron</keyword>
<name>W9RTL9_9ROSA</name>
<sequence>MNSSSTIGNFVSLQPSKAVGPEKFKSYGFSKKKGFVSSKRNVRGLTVTNVATPPLPKTSSPPQLPSYQGGDGRDPSHVHVAWTSVRQERWEGELVVDGEIPLWLVASVEVPLYITFHFINAYEERDEEGRLTAIVADCCEHNADTTILDKLRLQNLRSFNGQDVLPDARVGRFTIPMDGNPYGKLEAALDPNEHGRGMDMCSINPAYLGKKYRYTYACGAHRPCNFPNTITKGATQEDDGE</sequence>
<reference evidence="9" key="1">
    <citation type="submission" date="2013-01" db="EMBL/GenBank/DDBJ databases">
        <title>Draft Genome Sequence of a Mulberry Tree, Morus notabilis C.K. Schneid.</title>
        <authorList>
            <person name="He N."/>
            <person name="Zhao S."/>
        </authorList>
    </citation>
    <scope>NUCLEOTIDE SEQUENCE</scope>
</reference>
<proteinExistence type="inferred from homology"/>
<dbReference type="Proteomes" id="UP000030645">
    <property type="component" value="Unassembled WGS sequence"/>
</dbReference>
<dbReference type="Pfam" id="PF03055">
    <property type="entry name" value="RPE65"/>
    <property type="match status" value="1"/>
</dbReference>
<dbReference type="PANTHER" id="PTHR10543:SF24">
    <property type="entry name" value="CAROTENOID ISOMEROOXYGENASE"/>
    <property type="match status" value="1"/>
</dbReference>
<dbReference type="eggNOG" id="KOG1285">
    <property type="taxonomic scope" value="Eukaryota"/>
</dbReference>
<dbReference type="PANTHER" id="PTHR10543">
    <property type="entry name" value="BETA-CAROTENE DIOXYGENASE"/>
    <property type="match status" value="1"/>
</dbReference>
<keyword evidence="9" id="KW-1185">Reference proteome</keyword>
<evidence type="ECO:0000256" key="5">
    <source>
        <dbReference type="ARBA" id="ARBA00023004"/>
    </source>
</evidence>